<dbReference type="AlphaFoldDB" id="A0A0E0MGB6"/>
<keyword evidence="2" id="KW-1185">Reference proteome</keyword>
<dbReference type="Gramene" id="OPUNC11G13940.1">
    <property type="protein sequence ID" value="OPUNC11G13940.1"/>
    <property type="gene ID" value="OPUNC11G13940"/>
</dbReference>
<dbReference type="HOGENOM" id="CLU_2254514_0_0_1"/>
<accession>A0A0E0MGB6</accession>
<dbReference type="EnsemblPlants" id="OPUNC11G13940.1">
    <property type="protein sequence ID" value="OPUNC11G13940.1"/>
    <property type="gene ID" value="OPUNC11G13940"/>
</dbReference>
<reference evidence="1" key="2">
    <citation type="submission" date="2018-05" db="EMBL/GenBank/DDBJ databases">
        <title>OpunRS2 (Oryza punctata Reference Sequence Version 2).</title>
        <authorList>
            <person name="Zhang J."/>
            <person name="Kudrna D."/>
            <person name="Lee S."/>
            <person name="Talag J."/>
            <person name="Welchert J."/>
            <person name="Wing R.A."/>
        </authorList>
    </citation>
    <scope>NUCLEOTIDE SEQUENCE [LARGE SCALE GENOMIC DNA]</scope>
</reference>
<sequence length="104" mass="11913">MDLKDGQLLVGIKLGVDKSMERRKIIQGGMDSGYISQGRRRMNKRARHADRKTSFGELTKLSNDAERLVGDGVLMYLITMGKAIDGSHYYKNAHRDQHYRCRNI</sequence>
<reference evidence="1" key="1">
    <citation type="submission" date="2015-04" db="UniProtKB">
        <authorList>
            <consortium name="EnsemblPlants"/>
        </authorList>
    </citation>
    <scope>IDENTIFICATION</scope>
</reference>
<protein>
    <submittedName>
        <fullName evidence="1">Uncharacterized protein</fullName>
    </submittedName>
</protein>
<organism evidence="1">
    <name type="scientific">Oryza punctata</name>
    <name type="common">Red rice</name>
    <dbReference type="NCBI Taxonomy" id="4537"/>
    <lineage>
        <taxon>Eukaryota</taxon>
        <taxon>Viridiplantae</taxon>
        <taxon>Streptophyta</taxon>
        <taxon>Embryophyta</taxon>
        <taxon>Tracheophyta</taxon>
        <taxon>Spermatophyta</taxon>
        <taxon>Magnoliopsida</taxon>
        <taxon>Liliopsida</taxon>
        <taxon>Poales</taxon>
        <taxon>Poaceae</taxon>
        <taxon>BOP clade</taxon>
        <taxon>Oryzoideae</taxon>
        <taxon>Oryzeae</taxon>
        <taxon>Oryzinae</taxon>
        <taxon>Oryza</taxon>
    </lineage>
</organism>
<name>A0A0E0MGB6_ORYPU</name>
<proteinExistence type="predicted"/>
<dbReference type="Proteomes" id="UP000026962">
    <property type="component" value="Chromosome 11"/>
</dbReference>
<evidence type="ECO:0000313" key="2">
    <source>
        <dbReference type="Proteomes" id="UP000026962"/>
    </source>
</evidence>
<evidence type="ECO:0000313" key="1">
    <source>
        <dbReference type="EnsemblPlants" id="OPUNC11G13940.1"/>
    </source>
</evidence>